<dbReference type="SMART" id="SM00089">
    <property type="entry name" value="PKD"/>
    <property type="match status" value="1"/>
</dbReference>
<sequence length="326" mass="37125">MKKFYIILVLSILLSGCAAYKIQQGKSPHEGGFVVSRYNKVIPEYSIGVNNSFPGKEIAEKRFKRRRSKVEYYYKKIGFIDNRFKQTFVEPPLLFVQFVAGIFRMPFIAVSDYRYNHNPQYKEKMDKLEDEQYYAERARVKGLKDRLSEYIQEDLAKESPAKVNEQPKPKEEVKMAELAQEPVKEVPAAAPVEVKPVETIKPEAQEKAIAIQESLEAVPIVEEPKSQDIKLQPSLFKPTAIIIAKPQNGPSPLRVNFYGYKSSSPNGKIVSYFWDFGDGDKSNKPNPLNTYWSTTYGAREFTVTLTVTDNKGMASSSNVIIQVINK</sequence>
<dbReference type="InterPro" id="IPR035986">
    <property type="entry name" value="PKD_dom_sf"/>
</dbReference>
<dbReference type="Gene3D" id="2.60.40.10">
    <property type="entry name" value="Immunoglobulins"/>
    <property type="match status" value="1"/>
</dbReference>
<gene>
    <name evidence="3" type="ORF">COX41_01435</name>
</gene>
<evidence type="ECO:0000313" key="4">
    <source>
        <dbReference type="Proteomes" id="UP000231292"/>
    </source>
</evidence>
<dbReference type="AlphaFoldDB" id="A0A2G9YKD0"/>
<evidence type="ECO:0000259" key="2">
    <source>
        <dbReference type="PROSITE" id="PS50093"/>
    </source>
</evidence>
<dbReference type="InterPro" id="IPR000601">
    <property type="entry name" value="PKD_dom"/>
</dbReference>
<feature type="chain" id="PRO_5013661606" description="PKD domain-containing protein" evidence="1">
    <location>
        <begin position="21"/>
        <end position="326"/>
    </location>
</feature>
<reference evidence="3 4" key="1">
    <citation type="submission" date="2017-09" db="EMBL/GenBank/DDBJ databases">
        <title>Depth-based differentiation of microbial function through sediment-hosted aquifers and enrichment of novel symbionts in the deep terrestrial subsurface.</title>
        <authorList>
            <person name="Probst A.J."/>
            <person name="Ladd B."/>
            <person name="Jarett J.K."/>
            <person name="Geller-Mcgrath D.E."/>
            <person name="Sieber C.M."/>
            <person name="Emerson J.B."/>
            <person name="Anantharaman K."/>
            <person name="Thomas B.C."/>
            <person name="Malmstrom R."/>
            <person name="Stieglmeier M."/>
            <person name="Klingl A."/>
            <person name="Woyke T."/>
            <person name="Ryan C.M."/>
            <person name="Banfield J.F."/>
        </authorList>
    </citation>
    <scope>NUCLEOTIDE SEQUENCE [LARGE SCALE GENOMIC DNA]</scope>
    <source>
        <strain evidence="3">CG23_combo_of_CG06-09_8_20_14_all_41_10</strain>
    </source>
</reference>
<evidence type="ECO:0000313" key="3">
    <source>
        <dbReference type="EMBL" id="PIP19684.1"/>
    </source>
</evidence>
<dbReference type="InterPro" id="IPR013783">
    <property type="entry name" value="Ig-like_fold"/>
</dbReference>
<dbReference type="PROSITE" id="PS50093">
    <property type="entry name" value="PKD"/>
    <property type="match status" value="1"/>
</dbReference>
<proteinExistence type="predicted"/>
<feature type="signal peptide" evidence="1">
    <location>
        <begin position="1"/>
        <end position="20"/>
    </location>
</feature>
<evidence type="ECO:0000256" key="1">
    <source>
        <dbReference type="SAM" id="SignalP"/>
    </source>
</evidence>
<feature type="domain" description="PKD" evidence="2">
    <location>
        <begin position="238"/>
        <end position="326"/>
    </location>
</feature>
<name>A0A2G9YKD0_9BACT</name>
<dbReference type="PROSITE" id="PS51257">
    <property type="entry name" value="PROKAR_LIPOPROTEIN"/>
    <property type="match status" value="1"/>
</dbReference>
<accession>A0A2G9YKD0</accession>
<keyword evidence="1" id="KW-0732">Signal</keyword>
<dbReference type="Proteomes" id="UP000231292">
    <property type="component" value="Unassembled WGS sequence"/>
</dbReference>
<dbReference type="EMBL" id="PCRK01000026">
    <property type="protein sequence ID" value="PIP19684.1"/>
    <property type="molecule type" value="Genomic_DNA"/>
</dbReference>
<dbReference type="SUPFAM" id="SSF49299">
    <property type="entry name" value="PKD domain"/>
    <property type="match status" value="1"/>
</dbReference>
<protein>
    <recommendedName>
        <fullName evidence="2">PKD domain-containing protein</fullName>
    </recommendedName>
</protein>
<dbReference type="CDD" id="cd00146">
    <property type="entry name" value="PKD"/>
    <property type="match status" value="1"/>
</dbReference>
<dbReference type="InterPro" id="IPR022409">
    <property type="entry name" value="PKD/Chitinase_dom"/>
</dbReference>
<organism evidence="3 4">
    <name type="scientific">Candidatus Sherwoodlollariibacterium unditelluris</name>
    <dbReference type="NCBI Taxonomy" id="1974757"/>
    <lineage>
        <taxon>Bacteria</taxon>
        <taxon>Pseudomonadati</taxon>
        <taxon>Candidatus Omnitrophota</taxon>
        <taxon>Candidatus Sherwoodlollariibacterium</taxon>
    </lineage>
</organism>
<dbReference type="Pfam" id="PF18911">
    <property type="entry name" value="PKD_4"/>
    <property type="match status" value="1"/>
</dbReference>
<comment type="caution">
    <text evidence="3">The sequence shown here is derived from an EMBL/GenBank/DDBJ whole genome shotgun (WGS) entry which is preliminary data.</text>
</comment>